<accession>A0A3G2S4H8</accession>
<feature type="region of interest" description="Disordered" evidence="1">
    <location>
        <begin position="140"/>
        <end position="191"/>
    </location>
</feature>
<dbReference type="Proteomes" id="UP000269793">
    <property type="component" value="Chromosome II"/>
</dbReference>
<feature type="region of interest" description="Disordered" evidence="1">
    <location>
        <begin position="105"/>
        <end position="124"/>
    </location>
</feature>
<evidence type="ECO:0000256" key="1">
    <source>
        <dbReference type="SAM" id="MobiDB-lite"/>
    </source>
</evidence>
<dbReference type="VEuPathDB" id="FungiDB:DNF11_1038"/>
<organism evidence="2 3">
    <name type="scientific">Malassezia restricta (strain ATCC 96810 / NBRC 103918 / CBS 7877)</name>
    <name type="common">Seborrheic dermatitis infection agent</name>
    <dbReference type="NCBI Taxonomy" id="425264"/>
    <lineage>
        <taxon>Eukaryota</taxon>
        <taxon>Fungi</taxon>
        <taxon>Dikarya</taxon>
        <taxon>Basidiomycota</taxon>
        <taxon>Ustilaginomycotina</taxon>
        <taxon>Malasseziomycetes</taxon>
        <taxon>Malasseziales</taxon>
        <taxon>Malasseziaceae</taxon>
        <taxon>Malassezia</taxon>
    </lineage>
</organism>
<dbReference type="EMBL" id="CP033149">
    <property type="protein sequence ID" value="AYO41988.1"/>
    <property type="molecule type" value="Genomic_DNA"/>
</dbReference>
<evidence type="ECO:0000313" key="2">
    <source>
        <dbReference type="EMBL" id="AYO41988.1"/>
    </source>
</evidence>
<gene>
    <name evidence="2" type="ORF">DNF11_1038</name>
</gene>
<dbReference type="AlphaFoldDB" id="A0A3G2S4H8"/>
<proteinExistence type="predicted"/>
<dbReference type="OrthoDB" id="3358956at2759"/>
<sequence length="309" mass="34899">MSAALTTLCQGDRRVRDKARMYIDRVKIWETQGNARSTQDISVSVPAVCVWLAAESLGVDSIQRRDLQRSSGLAPARFDRAENLLRQVIATFDRTRHERVRTIPAARPERPNTRRRSSSQGELIQRAKEIQESAQLGHGAVEAIPPPSSSEAFDAAMKQPPQTKVPKRIREESPNTPLSATDSAPDRPKADPSHIRLLALGVPSYREGLQFEVQHRRKRGRPPAKRLSLQEMNDKQFLDSLWSNSPLPSHLRIAGMPLRYVQKAHLDAHDSHWIRPLPRPLSIYSGNPSGTRLRPSHIWNKWVSQTLCP</sequence>
<protein>
    <submittedName>
        <fullName evidence="2">Uncharacterized protein</fullName>
    </submittedName>
</protein>
<keyword evidence="3" id="KW-1185">Reference proteome</keyword>
<evidence type="ECO:0000313" key="3">
    <source>
        <dbReference type="Proteomes" id="UP000269793"/>
    </source>
</evidence>
<name>A0A3G2S4H8_MALR7</name>
<reference evidence="2 3" key="1">
    <citation type="submission" date="2018-10" db="EMBL/GenBank/DDBJ databases">
        <title>Complete genome sequence of Malassezia restricta CBS 7877.</title>
        <authorList>
            <person name="Morand S.C."/>
            <person name="Bertignac M."/>
            <person name="Iltis A."/>
            <person name="Kolder I."/>
            <person name="Pirovano W."/>
            <person name="Jourdain R."/>
            <person name="Clavaud C."/>
        </authorList>
    </citation>
    <scope>NUCLEOTIDE SEQUENCE [LARGE SCALE GENOMIC DNA]</scope>
    <source>
        <strain evidence="2 3">CBS 7877</strain>
    </source>
</reference>